<dbReference type="EMBL" id="BAAANY010000005">
    <property type="protein sequence ID" value="GAA1664667.1"/>
    <property type="molecule type" value="Genomic_DNA"/>
</dbReference>
<evidence type="ECO:0000256" key="6">
    <source>
        <dbReference type="HAMAP-Rule" id="MF_00073"/>
    </source>
</evidence>
<proteinExistence type="inferred from homology"/>
<dbReference type="SUPFAM" id="SSF48013">
    <property type="entry name" value="NusB-like"/>
    <property type="match status" value="1"/>
</dbReference>
<keyword evidence="5 6" id="KW-0804">Transcription</keyword>
<feature type="domain" description="NusB/RsmB/TIM44" evidence="7">
    <location>
        <begin position="18"/>
        <end position="141"/>
    </location>
</feature>
<evidence type="ECO:0000256" key="2">
    <source>
        <dbReference type="ARBA" id="ARBA00022814"/>
    </source>
</evidence>
<evidence type="ECO:0000259" key="7">
    <source>
        <dbReference type="Pfam" id="PF01029"/>
    </source>
</evidence>
<evidence type="ECO:0000256" key="5">
    <source>
        <dbReference type="ARBA" id="ARBA00023163"/>
    </source>
</evidence>
<dbReference type="PANTHER" id="PTHR11078:SF3">
    <property type="entry name" value="ANTITERMINATION NUSB DOMAIN-CONTAINING PROTEIN"/>
    <property type="match status" value="1"/>
</dbReference>
<gene>
    <name evidence="6 8" type="primary">nusB</name>
    <name evidence="8" type="ORF">GCM10009765_12790</name>
</gene>
<evidence type="ECO:0000313" key="8">
    <source>
        <dbReference type="EMBL" id="GAA1664667.1"/>
    </source>
</evidence>
<dbReference type="HAMAP" id="MF_00073">
    <property type="entry name" value="NusB"/>
    <property type="match status" value="1"/>
</dbReference>
<comment type="caution">
    <text evidence="8">The sequence shown here is derived from an EMBL/GenBank/DDBJ whole genome shotgun (WGS) entry which is preliminary data.</text>
</comment>
<dbReference type="InterPro" id="IPR035926">
    <property type="entry name" value="NusB-like_sf"/>
</dbReference>
<keyword evidence="9" id="KW-1185">Reference proteome</keyword>
<evidence type="ECO:0000256" key="3">
    <source>
        <dbReference type="ARBA" id="ARBA00022884"/>
    </source>
</evidence>
<accession>A0ABN2G3C8</accession>
<keyword evidence="3 6" id="KW-0694">RNA-binding</keyword>
<evidence type="ECO:0000313" key="9">
    <source>
        <dbReference type="Proteomes" id="UP001500618"/>
    </source>
</evidence>
<sequence length="148" mass="16590">MPEKDSWSSGTANMTARRKARKRALDVLYEADLRELNAVTLLADRLAQADPPVPEYAVDLVEGVDEHRARIDELLETYAEGWTLDRMPPVDRNLLRVAIYELLWCDDVPDAVAIDEAVELARTLSTDDSPRFVNGVLGKIQLVKSELA</sequence>
<organism evidence="8 9">
    <name type="scientific">Fodinicola feengrottensis</name>
    <dbReference type="NCBI Taxonomy" id="435914"/>
    <lineage>
        <taxon>Bacteria</taxon>
        <taxon>Bacillati</taxon>
        <taxon>Actinomycetota</taxon>
        <taxon>Actinomycetes</taxon>
        <taxon>Mycobacteriales</taxon>
        <taxon>Fodinicola</taxon>
    </lineage>
</organism>
<keyword evidence="4 6" id="KW-0805">Transcription regulation</keyword>
<reference evidence="8 9" key="1">
    <citation type="journal article" date="2019" name="Int. J. Syst. Evol. Microbiol.">
        <title>The Global Catalogue of Microorganisms (GCM) 10K type strain sequencing project: providing services to taxonomists for standard genome sequencing and annotation.</title>
        <authorList>
            <consortium name="The Broad Institute Genomics Platform"/>
            <consortium name="The Broad Institute Genome Sequencing Center for Infectious Disease"/>
            <person name="Wu L."/>
            <person name="Ma J."/>
        </authorList>
    </citation>
    <scope>NUCLEOTIDE SEQUENCE [LARGE SCALE GENOMIC DNA]</scope>
    <source>
        <strain evidence="8 9">JCM 14718</strain>
    </source>
</reference>
<dbReference type="Proteomes" id="UP001500618">
    <property type="component" value="Unassembled WGS sequence"/>
</dbReference>
<name>A0ABN2G3C8_9ACTN</name>
<dbReference type="NCBIfam" id="TIGR01951">
    <property type="entry name" value="nusB"/>
    <property type="match status" value="1"/>
</dbReference>
<dbReference type="InterPro" id="IPR011605">
    <property type="entry name" value="NusB_fam"/>
</dbReference>
<comment type="similarity">
    <text evidence="1 6">Belongs to the NusB family.</text>
</comment>
<dbReference type="Gene3D" id="1.10.940.10">
    <property type="entry name" value="NusB-like"/>
    <property type="match status" value="1"/>
</dbReference>
<evidence type="ECO:0000256" key="4">
    <source>
        <dbReference type="ARBA" id="ARBA00023015"/>
    </source>
</evidence>
<dbReference type="InterPro" id="IPR006027">
    <property type="entry name" value="NusB_RsmB_TIM44"/>
</dbReference>
<evidence type="ECO:0000256" key="1">
    <source>
        <dbReference type="ARBA" id="ARBA00005952"/>
    </source>
</evidence>
<dbReference type="Pfam" id="PF01029">
    <property type="entry name" value="NusB"/>
    <property type="match status" value="1"/>
</dbReference>
<keyword evidence="2 6" id="KW-0889">Transcription antitermination</keyword>
<comment type="function">
    <text evidence="6">Involved in transcription antitermination. Required for transcription of ribosomal RNA (rRNA) genes. Binds specifically to the boxA antiterminator sequence of the ribosomal RNA (rrn) operons.</text>
</comment>
<dbReference type="CDD" id="cd00619">
    <property type="entry name" value="Terminator_NusB"/>
    <property type="match status" value="1"/>
</dbReference>
<protein>
    <recommendedName>
        <fullName evidence="6">Transcription antitermination protein NusB</fullName>
    </recommendedName>
    <alternativeName>
        <fullName evidence="6">Antitermination factor NusB</fullName>
    </alternativeName>
</protein>
<dbReference type="PANTHER" id="PTHR11078">
    <property type="entry name" value="N UTILIZATION SUBSTANCE PROTEIN B-RELATED"/>
    <property type="match status" value="1"/>
</dbReference>